<sequence length="381" mass="41893">MSYKHLFQRSLAAAPDRLHFAAHSHHLWPDASWLGHQAAWQDAARLADHKWGRVMEAIWPVAQRHVSDELRLPDPSTVVFAGNTHDLILRIVSARVEHPLRVLTSDGEFHSFRRQSQRWIESGRIALDTVPTGERFTERFLAAARSGRHDLIFVSQVMFGSGEVFTALADLAALADPKGPWIVIDGYHGFTAMENDLSAVADRVFYLAGGYKYAMAGEGAAFLHCPPGFGQRPEITGWYAEFAGLEAPPGQIGYATNAMRFMGSTFDPSGLYRFVAVRDMLADEGLTTAAINAHIAPLREQLLAGLTGTPLADAELLNPGGDPRARFLAFRSTQAAAWKAALDAQEIVTDVRGEVLRIGFGLYHDVRDVRRLLDALPSLSA</sequence>
<keyword evidence="2" id="KW-1185">Reference proteome</keyword>
<organism evidence="1 2">
    <name type="scientific">Sphingomonas tagetis</name>
    <dbReference type="NCBI Taxonomy" id="2949092"/>
    <lineage>
        <taxon>Bacteria</taxon>
        <taxon>Pseudomonadati</taxon>
        <taxon>Pseudomonadota</taxon>
        <taxon>Alphaproteobacteria</taxon>
        <taxon>Sphingomonadales</taxon>
        <taxon>Sphingomonadaceae</taxon>
        <taxon>Sphingomonas</taxon>
    </lineage>
</organism>
<name>A0A9X2HH22_9SPHN</name>
<dbReference type="Proteomes" id="UP001139451">
    <property type="component" value="Unassembled WGS sequence"/>
</dbReference>
<dbReference type="EMBL" id="JAMLDX010000002">
    <property type="protein sequence ID" value="MCP3729442.1"/>
    <property type="molecule type" value="Genomic_DNA"/>
</dbReference>
<dbReference type="AlphaFoldDB" id="A0A9X2HH22"/>
<dbReference type="RefSeq" id="WP_254291430.1">
    <property type="nucleotide sequence ID" value="NZ_JAMLDX010000002.1"/>
</dbReference>
<dbReference type="Gene3D" id="3.40.640.10">
    <property type="entry name" value="Type I PLP-dependent aspartate aminotransferase-like (Major domain)"/>
    <property type="match status" value="1"/>
</dbReference>
<comment type="caution">
    <text evidence="1">The sequence shown here is derived from an EMBL/GenBank/DDBJ whole genome shotgun (WGS) entry which is preliminary data.</text>
</comment>
<proteinExistence type="predicted"/>
<reference evidence="1" key="1">
    <citation type="submission" date="2022-05" db="EMBL/GenBank/DDBJ databases">
        <title>Sphingomonas sp. strain MG17 Genome sequencing and assembly.</title>
        <authorList>
            <person name="Kim I."/>
        </authorList>
    </citation>
    <scope>NUCLEOTIDE SEQUENCE</scope>
    <source>
        <strain evidence="1">MG17</strain>
    </source>
</reference>
<accession>A0A9X2HH22</accession>
<evidence type="ECO:0000313" key="2">
    <source>
        <dbReference type="Proteomes" id="UP001139451"/>
    </source>
</evidence>
<dbReference type="InterPro" id="IPR015424">
    <property type="entry name" value="PyrdxlP-dep_Trfase"/>
</dbReference>
<dbReference type="InterPro" id="IPR015422">
    <property type="entry name" value="PyrdxlP-dep_Trfase_small"/>
</dbReference>
<dbReference type="InterPro" id="IPR015421">
    <property type="entry name" value="PyrdxlP-dep_Trfase_major"/>
</dbReference>
<dbReference type="SUPFAM" id="SSF53383">
    <property type="entry name" value="PLP-dependent transferases"/>
    <property type="match status" value="1"/>
</dbReference>
<gene>
    <name evidence="1" type="ORF">M9978_03280</name>
</gene>
<dbReference type="Gene3D" id="3.90.1150.10">
    <property type="entry name" value="Aspartate Aminotransferase, domain 1"/>
    <property type="match status" value="1"/>
</dbReference>
<evidence type="ECO:0000313" key="1">
    <source>
        <dbReference type="EMBL" id="MCP3729442.1"/>
    </source>
</evidence>
<protein>
    <submittedName>
        <fullName evidence="1">Cysteine desulfurase</fullName>
    </submittedName>
</protein>